<protein>
    <submittedName>
        <fullName evidence="6">Anion transporter</fullName>
    </submittedName>
</protein>
<feature type="transmembrane region" description="Helical" evidence="5">
    <location>
        <begin position="414"/>
        <end position="433"/>
    </location>
</feature>
<feature type="transmembrane region" description="Helical" evidence="5">
    <location>
        <begin position="117"/>
        <end position="136"/>
    </location>
</feature>
<name>A0A1I0MN45_9BACT</name>
<feature type="transmembrane region" description="Helical" evidence="5">
    <location>
        <begin position="203"/>
        <end position="226"/>
    </location>
</feature>
<dbReference type="NCBIfam" id="TIGR00785">
    <property type="entry name" value="dass"/>
    <property type="match status" value="1"/>
</dbReference>
<keyword evidence="3 5" id="KW-1133">Transmembrane helix</keyword>
<feature type="transmembrane region" description="Helical" evidence="5">
    <location>
        <begin position="172"/>
        <end position="191"/>
    </location>
</feature>
<dbReference type="Proteomes" id="UP000199373">
    <property type="component" value="Unassembled WGS sequence"/>
</dbReference>
<evidence type="ECO:0000313" key="6">
    <source>
        <dbReference type="EMBL" id="SEV89071.1"/>
    </source>
</evidence>
<evidence type="ECO:0000313" key="7">
    <source>
        <dbReference type="Proteomes" id="UP000199373"/>
    </source>
</evidence>
<dbReference type="PANTHER" id="PTHR10283:SF82">
    <property type="entry name" value="SOLUTE CARRIER FAMILY 13 MEMBER 2"/>
    <property type="match status" value="1"/>
</dbReference>
<feature type="transmembrane region" description="Helical" evidence="5">
    <location>
        <begin position="308"/>
        <end position="328"/>
    </location>
</feature>
<keyword evidence="4 5" id="KW-0472">Membrane</keyword>
<feature type="transmembrane region" description="Helical" evidence="5">
    <location>
        <begin position="143"/>
        <end position="160"/>
    </location>
</feature>
<keyword evidence="2 5" id="KW-0812">Transmembrane</keyword>
<feature type="transmembrane region" description="Helical" evidence="5">
    <location>
        <begin position="232"/>
        <end position="250"/>
    </location>
</feature>
<gene>
    <name evidence="6" type="ORF">SAMN04487850_0762</name>
</gene>
<feature type="transmembrane region" description="Helical" evidence="5">
    <location>
        <begin position="492"/>
        <end position="514"/>
    </location>
</feature>
<feature type="transmembrane region" description="Helical" evidence="5">
    <location>
        <begin position="453"/>
        <end position="471"/>
    </location>
</feature>
<feature type="transmembrane region" description="Helical" evidence="5">
    <location>
        <begin position="534"/>
        <end position="553"/>
    </location>
</feature>
<evidence type="ECO:0000256" key="5">
    <source>
        <dbReference type="SAM" id="Phobius"/>
    </source>
</evidence>
<dbReference type="InterPro" id="IPR001898">
    <property type="entry name" value="SLC13A/DASS"/>
</dbReference>
<feature type="transmembrane region" description="Helical" evidence="5">
    <location>
        <begin position="271"/>
        <end position="296"/>
    </location>
</feature>
<dbReference type="RefSeq" id="WP_091914768.1">
    <property type="nucleotide sequence ID" value="NZ_FOIQ01000001.1"/>
</dbReference>
<dbReference type="GO" id="GO:0008514">
    <property type="term" value="F:organic anion transmembrane transporter activity"/>
    <property type="evidence" value="ECO:0007669"/>
    <property type="project" value="UniProtKB-ARBA"/>
</dbReference>
<dbReference type="PANTHER" id="PTHR10283">
    <property type="entry name" value="SOLUTE CARRIER FAMILY 13 MEMBER"/>
    <property type="match status" value="1"/>
</dbReference>
<feature type="transmembrane region" description="Helical" evidence="5">
    <location>
        <begin position="360"/>
        <end position="376"/>
    </location>
</feature>
<dbReference type="GO" id="GO:0005886">
    <property type="term" value="C:plasma membrane"/>
    <property type="evidence" value="ECO:0007669"/>
    <property type="project" value="TreeGrafter"/>
</dbReference>
<proteinExistence type="predicted"/>
<comment type="subcellular location">
    <subcellularLocation>
        <location evidence="1">Membrane</location>
        <topology evidence="1">Multi-pass membrane protein</topology>
    </subcellularLocation>
</comment>
<evidence type="ECO:0000256" key="4">
    <source>
        <dbReference type="ARBA" id="ARBA00023136"/>
    </source>
</evidence>
<dbReference type="Pfam" id="PF00939">
    <property type="entry name" value="Na_sulph_symp"/>
    <property type="match status" value="1"/>
</dbReference>
<sequence>MNNNNIQTKTAFDPLDMNNYRIEKLPKMQKSGFERVLQRIGAPLALLAFVLIYWVIDIPFVDRIDTNKTTTTLTESAVSRYDQLANATMKKLTTGEAAQEVSPQLEEQVQETAHQKFIRINYAMLAVFVAAIILWITEAIPNYLTSLMVILGIVLTGITTDKTAYAQLGHPVMWLNILSFILASMLVKTQVAKRFALWFVLKFGRNAGGIMISFIIINLVLSAFISATTAKAAILLPIFMVVAAIYGATGGDHRNNFGRNLILQNLFQINLGANAFLTGSGATLLAGSLIAGAMGIGSFSYQDWFKAAFPMSVFLILVAWFVGTKIFFPLRKEERVPQIAGGMERLREELQKLGKMRADEWKAVAIFVVVLILWATDKQHGINQTAVAFMGAVVALLPGIGVVKWNDVDIPWHLLLFSAGAYTLGAGLDATGLPGTLIDALFNSLGITAETPFWVLYLILTAGMLLFSLIFQSKTMLTLIFVPIAIGVAQKNGYPIMSLAFPVAMLVGHVYVLPFNSKPAALLYTTNQYSWSDTFKFGITMMFISWLTIILWGETVLKWFGYTSGVFF</sequence>
<accession>A0A1I0MN45</accession>
<evidence type="ECO:0000256" key="2">
    <source>
        <dbReference type="ARBA" id="ARBA00022692"/>
    </source>
</evidence>
<feature type="transmembrane region" description="Helical" evidence="5">
    <location>
        <begin position="382"/>
        <end position="402"/>
    </location>
</feature>
<keyword evidence="7" id="KW-1185">Reference proteome</keyword>
<dbReference type="AlphaFoldDB" id="A0A1I0MN45"/>
<organism evidence="6 7">
    <name type="scientific">Prevotella aff. ruminicola Tc2-24</name>
    <dbReference type="NCBI Taxonomy" id="81582"/>
    <lineage>
        <taxon>Bacteria</taxon>
        <taxon>Pseudomonadati</taxon>
        <taxon>Bacteroidota</taxon>
        <taxon>Bacteroidia</taxon>
        <taxon>Bacteroidales</taxon>
        <taxon>Prevotellaceae</taxon>
        <taxon>Prevotella</taxon>
    </lineage>
</organism>
<dbReference type="GO" id="GO:1905039">
    <property type="term" value="P:carboxylic acid transmembrane transport"/>
    <property type="evidence" value="ECO:0007669"/>
    <property type="project" value="UniProtKB-ARBA"/>
</dbReference>
<evidence type="ECO:0000256" key="1">
    <source>
        <dbReference type="ARBA" id="ARBA00004141"/>
    </source>
</evidence>
<dbReference type="EMBL" id="FOIQ01000001">
    <property type="protein sequence ID" value="SEV89071.1"/>
    <property type="molecule type" value="Genomic_DNA"/>
</dbReference>
<evidence type="ECO:0000256" key="3">
    <source>
        <dbReference type="ARBA" id="ARBA00022989"/>
    </source>
</evidence>
<feature type="transmembrane region" description="Helical" evidence="5">
    <location>
        <begin position="36"/>
        <end position="56"/>
    </location>
</feature>
<reference evidence="6 7" key="1">
    <citation type="submission" date="2016-10" db="EMBL/GenBank/DDBJ databases">
        <authorList>
            <person name="de Groot N.N."/>
        </authorList>
    </citation>
    <scope>NUCLEOTIDE SEQUENCE [LARGE SCALE GENOMIC DNA]</scope>
    <source>
        <strain evidence="6 7">TC2-24</strain>
    </source>
</reference>